<dbReference type="EMBL" id="CP039346">
    <property type="protein sequence ID" value="QCD81670.1"/>
    <property type="molecule type" value="Genomic_DNA"/>
</dbReference>
<dbReference type="InterPro" id="IPR029063">
    <property type="entry name" value="SAM-dependent_MTases_sf"/>
</dbReference>
<gene>
    <name evidence="5" type="ORF">DEO72_LG2g2000</name>
</gene>
<dbReference type="InterPro" id="IPR024160">
    <property type="entry name" value="BIN3_SAM-bd_dom"/>
</dbReference>
<evidence type="ECO:0000313" key="5">
    <source>
        <dbReference type="EMBL" id="QCD81670.1"/>
    </source>
</evidence>
<name>A0A4D6KXL0_VIGUN</name>
<feature type="compositionally biased region" description="Polar residues" evidence="3">
    <location>
        <begin position="127"/>
        <end position="136"/>
    </location>
</feature>
<evidence type="ECO:0000313" key="6">
    <source>
        <dbReference type="Proteomes" id="UP000501690"/>
    </source>
</evidence>
<accession>A0A4D6KXL0</accession>
<keyword evidence="1 2" id="KW-0949">S-adenosyl-L-methionine</keyword>
<proteinExistence type="inferred from homology"/>
<dbReference type="PROSITE" id="PS51515">
    <property type="entry name" value="BIN3_SAM"/>
    <property type="match status" value="1"/>
</dbReference>
<dbReference type="InterPro" id="IPR039772">
    <property type="entry name" value="Bin3-like"/>
</dbReference>
<keyword evidence="6" id="KW-1185">Reference proteome</keyword>
<dbReference type="GO" id="GO:0008171">
    <property type="term" value="F:O-methyltransferase activity"/>
    <property type="evidence" value="ECO:0007669"/>
    <property type="project" value="UniProtKB-UniRule"/>
</dbReference>
<feature type="domain" description="Bin3-type SAM" evidence="4">
    <location>
        <begin position="41"/>
        <end position="142"/>
    </location>
</feature>
<dbReference type="CDD" id="cd02440">
    <property type="entry name" value="AdoMet_MTases"/>
    <property type="match status" value="1"/>
</dbReference>
<sequence length="142" mass="16254">MEGGDSMETRKQNSKKRKQVFPYGNYRSYYGYRIDQGTDEDPRLKVLRKEWFEGKECLDIGCNNGIITIQIAKKFCCRSILGIDIDSDRVQDAYWNLRKSARLNSSGNKPMKASKLQDKDLADDSGNRVTALSKSTSTRKEL</sequence>
<keyword evidence="2" id="KW-0808">Transferase</keyword>
<evidence type="ECO:0000256" key="3">
    <source>
        <dbReference type="SAM" id="MobiDB-lite"/>
    </source>
</evidence>
<dbReference type="PANTHER" id="PTHR12315">
    <property type="entry name" value="BICOID-INTERACTING PROTEIN RELATED"/>
    <property type="match status" value="1"/>
</dbReference>
<feature type="compositionally biased region" description="Basic and acidic residues" evidence="3">
    <location>
        <begin position="115"/>
        <end position="126"/>
    </location>
</feature>
<dbReference type="Proteomes" id="UP000501690">
    <property type="component" value="Linkage Group LG2"/>
</dbReference>
<dbReference type="PANTHER" id="PTHR12315:SF0">
    <property type="entry name" value="7SK SNRNA METHYLPHOSPHATE CAPPING ENZYME"/>
    <property type="match status" value="1"/>
</dbReference>
<evidence type="ECO:0000256" key="2">
    <source>
        <dbReference type="RuleBase" id="RU367087"/>
    </source>
</evidence>
<dbReference type="GO" id="GO:0040031">
    <property type="term" value="P:snRNA modification"/>
    <property type="evidence" value="ECO:0007669"/>
    <property type="project" value="TreeGrafter"/>
</dbReference>
<dbReference type="AlphaFoldDB" id="A0A4D6KXL0"/>
<evidence type="ECO:0000256" key="1">
    <source>
        <dbReference type="PROSITE-ProRule" id="PRU00848"/>
    </source>
</evidence>
<organism evidence="5 6">
    <name type="scientific">Vigna unguiculata</name>
    <name type="common">Cowpea</name>
    <dbReference type="NCBI Taxonomy" id="3917"/>
    <lineage>
        <taxon>Eukaryota</taxon>
        <taxon>Viridiplantae</taxon>
        <taxon>Streptophyta</taxon>
        <taxon>Embryophyta</taxon>
        <taxon>Tracheophyta</taxon>
        <taxon>Spermatophyta</taxon>
        <taxon>Magnoliopsida</taxon>
        <taxon>eudicotyledons</taxon>
        <taxon>Gunneridae</taxon>
        <taxon>Pentapetalae</taxon>
        <taxon>rosids</taxon>
        <taxon>fabids</taxon>
        <taxon>Fabales</taxon>
        <taxon>Fabaceae</taxon>
        <taxon>Papilionoideae</taxon>
        <taxon>50 kb inversion clade</taxon>
        <taxon>NPAAA clade</taxon>
        <taxon>indigoferoid/millettioid clade</taxon>
        <taxon>Phaseoleae</taxon>
        <taxon>Vigna</taxon>
    </lineage>
</organism>
<dbReference type="SUPFAM" id="SSF53335">
    <property type="entry name" value="S-adenosyl-L-methionine-dependent methyltransferases"/>
    <property type="match status" value="1"/>
</dbReference>
<dbReference type="GO" id="GO:0017069">
    <property type="term" value="F:snRNA binding"/>
    <property type="evidence" value="ECO:0007669"/>
    <property type="project" value="TreeGrafter"/>
</dbReference>
<protein>
    <recommendedName>
        <fullName evidence="2">RNA methyltransferase</fullName>
        <ecNumber evidence="2">2.1.1.-</ecNumber>
    </recommendedName>
</protein>
<evidence type="ECO:0000259" key="4">
    <source>
        <dbReference type="PROSITE" id="PS51515"/>
    </source>
</evidence>
<keyword evidence="2" id="KW-0489">Methyltransferase</keyword>
<dbReference type="GO" id="GO:0008173">
    <property type="term" value="F:RNA methyltransferase activity"/>
    <property type="evidence" value="ECO:0007669"/>
    <property type="project" value="UniProtKB-UniRule"/>
</dbReference>
<dbReference type="Gene3D" id="3.40.50.150">
    <property type="entry name" value="Vaccinia Virus protein VP39"/>
    <property type="match status" value="1"/>
</dbReference>
<dbReference type="GO" id="GO:0032259">
    <property type="term" value="P:methylation"/>
    <property type="evidence" value="ECO:0007669"/>
    <property type="project" value="UniProtKB-KW"/>
</dbReference>
<dbReference type="EC" id="2.1.1.-" evidence="2"/>
<reference evidence="5 6" key="1">
    <citation type="submission" date="2019-04" db="EMBL/GenBank/DDBJ databases">
        <title>An improved genome assembly and genetic linkage map for asparagus bean, Vigna unguiculata ssp. sesquipedialis.</title>
        <authorList>
            <person name="Xia Q."/>
            <person name="Zhang R."/>
            <person name="Dong Y."/>
        </authorList>
    </citation>
    <scope>NUCLEOTIDE SEQUENCE [LARGE SCALE GENOMIC DNA]</scope>
    <source>
        <tissue evidence="5">Leaf</tissue>
    </source>
</reference>
<feature type="region of interest" description="Disordered" evidence="3">
    <location>
        <begin position="103"/>
        <end position="142"/>
    </location>
</feature>
<comment type="similarity">
    <text evidence="2">Belongs to the methyltransferase superfamily.</text>
</comment>